<dbReference type="GO" id="GO:1990112">
    <property type="term" value="C:RQC complex"/>
    <property type="evidence" value="ECO:0007669"/>
    <property type="project" value="TreeGrafter"/>
</dbReference>
<dbReference type="PANTHER" id="PTHR22684">
    <property type="entry name" value="NULP1-RELATED"/>
    <property type="match status" value="1"/>
</dbReference>
<dbReference type="GO" id="GO:0072344">
    <property type="term" value="P:rescue of stalled ribosome"/>
    <property type="evidence" value="ECO:0007669"/>
    <property type="project" value="TreeGrafter"/>
</dbReference>
<evidence type="ECO:0000256" key="1">
    <source>
        <dbReference type="SAM" id="MobiDB-lite"/>
    </source>
</evidence>
<sequence>MPPRLNKRQQRELEELEALGGPSKPRDSSSDEESSKPLTRPPTNPGFAALFTPDEDDQDSADEGSAMAPKSRKKKKKKAAAAPAAPVRAQTPIASEPPRAAPVVKNEKKAAKKAKARERKADKDEFDQALAELCIKYPELQNVASSSGEAASTSTSLASLLSVSLANLDSEAEMRKFFGARVIQANKSGAGSSRRQTAQRSNLTRPPAAWFQTLPREGLSLRALSDEELNAKQASHAWDRSRDAKWWTVEYSKKYKSATLAFMTIVYSGDPNGFHSLLQKFPWHGDTLLQLAEVFRHREEYAQAVEYVDRALFSYERAFFGSFNFTSGLNRLDFDHIENRPFFLAVHRQTTDLQRRGCVRTAFEFARLLYHDFLSIESEADLVVRRLSLDPLNDPHGALLHLDFLAVKTGMGQWLLDMFDLYSTRRSKPQTKDARADPSLLPGWSYARALALRTAQKAEDPTAGTTALIEAIRAFPSVVVLLADKLDVLLPNTIRSHRDFKIETDGNNLRAPEATLHLLSHLYVQRSSPLWKDEASWFASTVTSEFSSLPASLPTSQRRQDFLTLYRNLNLRYSIYRHIMVLETTYRRLFSYIPPEVLNVKALQCDPLPPPTAVTLYDDTFFEGTDDLRTFLPTLTMRQRAQQDRLLARMVPDAAMRAQLHAFFNAMPAVQERFPGGVAQFAEAAAQMDPEEFEAMMMVAMANADVLANANGGGMPGNWEEEEPAPPQEGAPWVPDVEDAERIEEEPDEDEDEEDVAPLPLRVLRNVGTVLGRFWGGNAAVDDSSSDEEENGGNVRDDAGVD</sequence>
<reference evidence="2" key="1">
    <citation type="submission" date="2020-05" db="EMBL/GenBank/DDBJ databases">
        <title>Mycena genomes resolve the evolution of fungal bioluminescence.</title>
        <authorList>
            <person name="Tsai I.J."/>
        </authorList>
    </citation>
    <scope>NUCLEOTIDE SEQUENCE</scope>
    <source>
        <strain evidence="2">CCC161011</strain>
    </source>
</reference>
<comment type="caution">
    <text evidence="2">The sequence shown here is derived from an EMBL/GenBank/DDBJ whole genome shotgun (WGS) entry which is preliminary data.</text>
</comment>
<name>A0A8H6WYQ3_9AGAR</name>
<feature type="region of interest" description="Disordered" evidence="1">
    <location>
        <begin position="712"/>
        <end position="761"/>
    </location>
</feature>
<dbReference type="EMBL" id="JACAZI010000032">
    <property type="protein sequence ID" value="KAF7331094.1"/>
    <property type="molecule type" value="Genomic_DNA"/>
</dbReference>
<proteinExistence type="predicted"/>
<gene>
    <name evidence="2" type="ORF">MVEN_02449700</name>
</gene>
<dbReference type="GO" id="GO:1990116">
    <property type="term" value="P:ribosome-associated ubiquitin-dependent protein catabolic process"/>
    <property type="evidence" value="ECO:0007669"/>
    <property type="project" value="TreeGrafter"/>
</dbReference>
<feature type="region of interest" description="Disordered" evidence="1">
    <location>
        <begin position="1"/>
        <end position="120"/>
    </location>
</feature>
<accession>A0A8H6WYQ3</accession>
<feature type="compositionally biased region" description="Polar residues" evidence="1">
    <location>
        <begin position="188"/>
        <end position="204"/>
    </location>
</feature>
<evidence type="ECO:0000313" key="2">
    <source>
        <dbReference type="EMBL" id="KAF7331094.1"/>
    </source>
</evidence>
<dbReference type="PANTHER" id="PTHR22684:SF0">
    <property type="entry name" value="RIBOSOME QUALITY CONTROL COMPLEX SUBUNIT TCF25"/>
    <property type="match status" value="1"/>
</dbReference>
<dbReference type="OrthoDB" id="205993at2759"/>
<feature type="compositionally biased region" description="Basic and acidic residues" evidence="1">
    <location>
        <begin position="24"/>
        <end position="35"/>
    </location>
</feature>
<keyword evidence="3" id="KW-1185">Reference proteome</keyword>
<organism evidence="2 3">
    <name type="scientific">Mycena venus</name>
    <dbReference type="NCBI Taxonomy" id="2733690"/>
    <lineage>
        <taxon>Eukaryota</taxon>
        <taxon>Fungi</taxon>
        <taxon>Dikarya</taxon>
        <taxon>Basidiomycota</taxon>
        <taxon>Agaricomycotina</taxon>
        <taxon>Agaricomycetes</taxon>
        <taxon>Agaricomycetidae</taxon>
        <taxon>Agaricales</taxon>
        <taxon>Marasmiineae</taxon>
        <taxon>Mycenaceae</taxon>
        <taxon>Mycena</taxon>
    </lineage>
</organism>
<feature type="compositionally biased region" description="Acidic residues" evidence="1">
    <location>
        <begin position="53"/>
        <end position="62"/>
    </location>
</feature>
<feature type="compositionally biased region" description="Acidic residues" evidence="1">
    <location>
        <begin position="736"/>
        <end position="756"/>
    </location>
</feature>
<protein>
    <recommendedName>
        <fullName evidence="4">DUF654-domain-containing protein</fullName>
    </recommendedName>
</protein>
<dbReference type="InterPro" id="IPR006994">
    <property type="entry name" value="TCF25/Rqc1"/>
</dbReference>
<feature type="region of interest" description="Disordered" evidence="1">
    <location>
        <begin position="776"/>
        <end position="802"/>
    </location>
</feature>
<evidence type="ECO:0008006" key="4">
    <source>
        <dbReference type="Google" id="ProtNLM"/>
    </source>
</evidence>
<feature type="compositionally biased region" description="Basic residues" evidence="1">
    <location>
        <begin position="70"/>
        <end position="79"/>
    </location>
</feature>
<evidence type="ECO:0000313" key="3">
    <source>
        <dbReference type="Proteomes" id="UP000620124"/>
    </source>
</evidence>
<dbReference type="Pfam" id="PF04910">
    <property type="entry name" value="Tcf25"/>
    <property type="match status" value="1"/>
</dbReference>
<dbReference type="AlphaFoldDB" id="A0A8H6WYQ3"/>
<dbReference type="Proteomes" id="UP000620124">
    <property type="component" value="Unassembled WGS sequence"/>
</dbReference>
<feature type="region of interest" description="Disordered" evidence="1">
    <location>
        <begin position="188"/>
        <end position="207"/>
    </location>
</feature>